<dbReference type="AlphaFoldDB" id="G2QMH2"/>
<dbReference type="eggNOG" id="ENOG502S6T6">
    <property type="taxonomic scope" value="Eukaryota"/>
</dbReference>
<dbReference type="SUPFAM" id="SSF54593">
    <property type="entry name" value="Glyoxalase/Bleomycin resistance protein/Dihydroxybiphenyl dioxygenase"/>
    <property type="match status" value="1"/>
</dbReference>
<keyword evidence="3" id="KW-1185">Reference proteome</keyword>
<dbReference type="PROSITE" id="PS51819">
    <property type="entry name" value="VOC"/>
    <property type="match status" value="1"/>
</dbReference>
<evidence type="ECO:0000259" key="1">
    <source>
        <dbReference type="PROSITE" id="PS51819"/>
    </source>
</evidence>
<dbReference type="InterPro" id="IPR037523">
    <property type="entry name" value="VOC_core"/>
</dbReference>
<evidence type="ECO:0000313" key="3">
    <source>
        <dbReference type="Proteomes" id="UP000007322"/>
    </source>
</evidence>
<reference evidence="2 3" key="1">
    <citation type="journal article" date="2011" name="Nat. Biotechnol.">
        <title>Comparative genomic analysis of the thermophilic biomass-degrading fungi Myceliophthora thermophila and Thielavia terrestris.</title>
        <authorList>
            <person name="Berka R.M."/>
            <person name="Grigoriev I.V."/>
            <person name="Otillar R."/>
            <person name="Salamov A."/>
            <person name="Grimwood J."/>
            <person name="Reid I."/>
            <person name="Ishmael N."/>
            <person name="John T."/>
            <person name="Darmond C."/>
            <person name="Moisan M.-C."/>
            <person name="Henrissat B."/>
            <person name="Coutinho P.M."/>
            <person name="Lombard V."/>
            <person name="Natvig D.O."/>
            <person name="Lindquist E."/>
            <person name="Schmutz J."/>
            <person name="Lucas S."/>
            <person name="Harris P."/>
            <person name="Powlowski J."/>
            <person name="Bellemare A."/>
            <person name="Taylor D."/>
            <person name="Butler G."/>
            <person name="de Vries R.P."/>
            <person name="Allijn I.E."/>
            <person name="van den Brink J."/>
            <person name="Ushinsky S."/>
            <person name="Storms R."/>
            <person name="Powell A.J."/>
            <person name="Paulsen I.T."/>
            <person name="Elbourne L.D.H."/>
            <person name="Baker S.E."/>
            <person name="Magnuson J."/>
            <person name="LaBoissiere S."/>
            <person name="Clutterbuck A.J."/>
            <person name="Martinez D."/>
            <person name="Wogulis M."/>
            <person name="de Leon A.L."/>
            <person name="Rey M.W."/>
            <person name="Tsang A."/>
        </authorList>
    </citation>
    <scope>NUCLEOTIDE SEQUENCE [LARGE SCALE GENOMIC DNA]</scope>
    <source>
        <strain evidence="3">ATCC 42464 / BCRC 31852 / DSM 1799</strain>
    </source>
</reference>
<protein>
    <recommendedName>
        <fullName evidence="1">VOC domain-containing protein</fullName>
    </recommendedName>
</protein>
<name>G2QMH2_THET4</name>
<dbReference type="InterPro" id="IPR029068">
    <property type="entry name" value="Glyas_Bleomycin-R_OHBP_Dase"/>
</dbReference>
<dbReference type="OMA" id="FFRCGPG"/>
<dbReference type="InterPro" id="IPR004360">
    <property type="entry name" value="Glyas_Fos-R_dOase_dom"/>
</dbReference>
<accession>G2QMH2</accession>
<gene>
    <name evidence="2" type="ORF">MYCTH_2311040</name>
</gene>
<proteinExistence type="predicted"/>
<feature type="domain" description="VOC" evidence="1">
    <location>
        <begin position="4"/>
        <end position="135"/>
    </location>
</feature>
<dbReference type="Proteomes" id="UP000007322">
    <property type="component" value="Chromosome 6"/>
</dbReference>
<dbReference type="Pfam" id="PF00903">
    <property type="entry name" value="Glyoxalase"/>
    <property type="match status" value="1"/>
</dbReference>
<dbReference type="Gene3D" id="3.10.180.10">
    <property type="entry name" value="2,3-Dihydroxybiphenyl 1,2-Dioxygenase, domain 1"/>
    <property type="match status" value="1"/>
</dbReference>
<dbReference type="KEGG" id="mtm:MYCTH_2311040"/>
<evidence type="ECO:0000313" key="2">
    <source>
        <dbReference type="EMBL" id="AEO61152.1"/>
    </source>
</evidence>
<sequence length="141" mass="15552">MPPKLGHIVETVLYTSDLGKLAAWYKDVLGLVPFIELPAVVGFSLPNDTILLLFDRATTTNDKVSEAGVIPKHGADTGLGQHIAFACADANELGEWERHFQEKGVEIAGRMQWEKGGKSVYVRDCEGHLVEIMTRGVWVVY</sequence>
<dbReference type="RefSeq" id="XP_003666397.1">
    <property type="nucleotide sequence ID" value="XM_003666349.1"/>
</dbReference>
<dbReference type="EMBL" id="CP003007">
    <property type="protein sequence ID" value="AEO61152.1"/>
    <property type="molecule type" value="Genomic_DNA"/>
</dbReference>
<dbReference type="GeneID" id="11506197"/>
<dbReference type="HOGENOM" id="CLU_099500_1_0_1"/>
<dbReference type="VEuPathDB" id="FungiDB:MYCTH_2311040"/>
<dbReference type="InParanoid" id="G2QMH2"/>
<dbReference type="OrthoDB" id="16820at2759"/>
<organism evidence="2 3">
    <name type="scientific">Thermothelomyces thermophilus (strain ATCC 42464 / BCRC 31852 / DSM 1799)</name>
    <name type="common">Sporotrichum thermophile</name>
    <dbReference type="NCBI Taxonomy" id="573729"/>
    <lineage>
        <taxon>Eukaryota</taxon>
        <taxon>Fungi</taxon>
        <taxon>Dikarya</taxon>
        <taxon>Ascomycota</taxon>
        <taxon>Pezizomycotina</taxon>
        <taxon>Sordariomycetes</taxon>
        <taxon>Sordariomycetidae</taxon>
        <taxon>Sordariales</taxon>
        <taxon>Chaetomiaceae</taxon>
        <taxon>Thermothelomyces</taxon>
    </lineage>
</organism>